<dbReference type="FunFam" id="1.25.10.10:FF:000026">
    <property type="entry name" value="26S proteasome non-ATPase regulatory subunit 2"/>
    <property type="match status" value="1"/>
</dbReference>
<feature type="region of interest" description="Disordered" evidence="5">
    <location>
        <begin position="81"/>
        <end position="108"/>
    </location>
</feature>
<dbReference type="Proteomes" id="UP000326565">
    <property type="component" value="Unassembled WGS sequence"/>
</dbReference>
<dbReference type="OrthoDB" id="10252509at2759"/>
<dbReference type="InterPro" id="IPR016024">
    <property type="entry name" value="ARM-type_fold"/>
</dbReference>
<feature type="domain" description="RPN1 N-terminal" evidence="6">
    <location>
        <begin position="706"/>
        <end position="1004"/>
    </location>
</feature>
<dbReference type="EMBL" id="ML732217">
    <property type="protein sequence ID" value="KAB8073995.1"/>
    <property type="molecule type" value="Genomic_DNA"/>
</dbReference>
<evidence type="ECO:0000313" key="8">
    <source>
        <dbReference type="EMBL" id="KAB8073995.1"/>
    </source>
</evidence>
<proteinExistence type="inferred from homology"/>
<dbReference type="Pfam" id="PF17781">
    <property type="entry name" value="RPN1_RPN2_N"/>
    <property type="match status" value="1"/>
</dbReference>
<feature type="domain" description="26S proteasome non-ATPase regulatory subunit RPN1 C-terminal" evidence="7">
    <location>
        <begin position="1490"/>
        <end position="1543"/>
    </location>
</feature>
<feature type="region of interest" description="Disordered" evidence="5">
    <location>
        <begin position="552"/>
        <end position="572"/>
    </location>
</feature>
<dbReference type="InterPro" id="IPR002015">
    <property type="entry name" value="Proteasome/cyclosome_rpt"/>
</dbReference>
<feature type="region of interest" description="Disordered" evidence="5">
    <location>
        <begin position="1"/>
        <end position="28"/>
    </location>
</feature>
<feature type="compositionally biased region" description="Basic and acidic residues" evidence="5">
    <location>
        <begin position="646"/>
        <end position="689"/>
    </location>
</feature>
<feature type="compositionally biased region" description="Acidic residues" evidence="5">
    <location>
        <begin position="690"/>
        <end position="699"/>
    </location>
</feature>
<dbReference type="InterPro" id="IPR011989">
    <property type="entry name" value="ARM-like"/>
</dbReference>
<evidence type="ECO:0000256" key="2">
    <source>
        <dbReference type="ARBA" id="ARBA00022737"/>
    </source>
</evidence>
<dbReference type="Pfam" id="PF01851">
    <property type="entry name" value="PC_rep"/>
    <property type="match status" value="2"/>
</dbReference>
<dbReference type="PANTHER" id="PTHR10943">
    <property type="entry name" value="26S PROTEASOME NON-ATPASE REGULATORY SUBUNIT"/>
    <property type="match status" value="1"/>
</dbReference>
<protein>
    <recommendedName>
        <fullName evidence="10">Armadillo-type protein</fullName>
    </recommendedName>
</protein>
<evidence type="ECO:0000256" key="1">
    <source>
        <dbReference type="ARBA" id="ARBA00005460"/>
    </source>
</evidence>
<feature type="compositionally biased region" description="Basic and acidic residues" evidence="5">
    <location>
        <begin position="14"/>
        <end position="24"/>
    </location>
</feature>
<comment type="function">
    <text evidence="4">Acts as a regulatory subunit of the 26 proteasome which is involved in the ATP-dependent degradation of ubiquitinated proteins.</text>
</comment>
<sequence length="1548" mass="173421">MLTPESPSFLADEELGKKDDDHRPRNQKHLWRSSKRWKLPRPRRFLLGIIALYLLYVFFKNMPTDLSPAPERFSPTLTEARQRAGIGRPPSVPSPAIPRQGPPQREEFAPEGSLYYEGEIKFYALSKTLYRFRKLPSAHRLPVGQAVVFAGASLRSISDLLPLACRMAHHRVNEVHLVLMGRDDVSIEGIQRVNGIEDGDCPIHWHDARADYAQWSTEARMEKAVAFGLSYLQAYISPQAVITQGKTLEEEFLLQGVERRAQELGTTHIVLPTAARDLMWISSLDGHSLQAWNDVHIEILIQASPESSGSLIRLIRSLEGADYLGSVPSLTIELPHRTMNWPPHTSNKVTLRRRIRSDNMNAAEASLRTVEAFYPRDPGTTHVLMLSPQTELAASFFHYLKYTVLKYRYSATAKQKSLNLLGISLELPTSIPSNGGSFSPPASDTNFLPSSDDGESLPVFMWQAPSSNAALYFGDKWAEFHSFLSNRLAVEEAPERISSHEKLISERYPSVMEYLLELMRARGYYLLYPAFPARGADALVTIHTDLYQYPEEFSREGPTKPTGPDSIKEPSKPLITDSLEYSRFTEQPLSQASTLIPLLELYSLDLPELDNLPLLSYHGEEVSRAALVTDSKEYLRQFRLPVRMAKEGERSAPADKGKGKVDDVKDLPGAKKAPNDDKQQADGKKKDEEPKEEELSEEDQQLKNELEMLVERLKEPDTSLYGPALDAIKNFIKTSTSSMTAVPKPLKFLRPHYDDLTALYEKWSTGSVKDSLADMLSVLGMTYGDEEKFETLKYRLLTKSEDLGSWGHEYIRHLALEIGQEYQNRLNAEKDVQDLINLALSLVPYFLSHNAEADAVDLLSELEIIEEIPRFLDENTYSRVCLYMVSMVNLLTYPEDQQFLRTAHEIYVRYKELTKAVVLAIRLNDTDLIKSDINATSDRTLKKQMAFLVARQQIWLDMPEEEEDQSFMDCLNNTLIPSHFKSLGKELNILDPKMPEDIYKTHLESSRGAGLTNVDSARHNLASAFVNSFANAGYGNDKMMLVEGDKGPWVWKTKDDGMLSTTASMGMLMHRDVDVGLDKIDKYTYATEDQIKAGALLAIGILNSGVRLDSDPALALLSDPEVLEAKNVPMRVASIMGLGLAYAGSNKEDLLEVLLPIVEDVSLDMQLSAMAAVSLGLIFVGSSNHQVSEAIATTLMDEERQKHLKDKWTRFMALGLALLYFGRQEEVDVVLDILKAVDHPMAKPTSVLASVCAWAGTGTVLKLQELLHICNDVIEENDEKKGDELVQSYAVLGLSLIAMGEEVGQDMILRQFGHLMHYGASNIRKAVPLAMGLITPSNPQMKVYDTLSRYSHDNDNDVAINAIFAMGLCGAGTNNARLAQLLRQLASYYHRDQNSLFMVRIAQGLLHMGKGTMTLNPFHTDRQVLSRVSAAGLLTVLVSMIDAKQFVLAEHHYLLYFLITAMYPRFLVTLDEDLQPLTVNVRVGQAVDVVGQAGRPKTITGWQTQSTPVLLSHGERAELEDEQYIPLSSTLEGLVILRKNPNWTESTA</sequence>
<organism evidence="8 9">
    <name type="scientific">Aspergillus leporis</name>
    <dbReference type="NCBI Taxonomy" id="41062"/>
    <lineage>
        <taxon>Eukaryota</taxon>
        <taxon>Fungi</taxon>
        <taxon>Dikarya</taxon>
        <taxon>Ascomycota</taxon>
        <taxon>Pezizomycotina</taxon>
        <taxon>Eurotiomycetes</taxon>
        <taxon>Eurotiomycetidae</taxon>
        <taxon>Eurotiales</taxon>
        <taxon>Aspergillaceae</taxon>
        <taxon>Aspergillus</taxon>
        <taxon>Aspergillus subgen. Circumdati</taxon>
    </lineage>
</organism>
<accession>A0A5N5X1X6</accession>
<evidence type="ECO:0000256" key="4">
    <source>
        <dbReference type="ARBA" id="ARBA00057191"/>
    </source>
</evidence>
<dbReference type="InterPro" id="IPR041433">
    <property type="entry name" value="RPN1_C"/>
</dbReference>
<evidence type="ECO:0000259" key="6">
    <source>
        <dbReference type="Pfam" id="PF17781"/>
    </source>
</evidence>
<dbReference type="SUPFAM" id="SSF48371">
    <property type="entry name" value="ARM repeat"/>
    <property type="match status" value="1"/>
</dbReference>
<dbReference type="Pfam" id="PF18051">
    <property type="entry name" value="RPN1_C"/>
    <property type="match status" value="1"/>
</dbReference>
<evidence type="ECO:0000256" key="5">
    <source>
        <dbReference type="SAM" id="MobiDB-lite"/>
    </source>
</evidence>
<keyword evidence="3" id="KW-0647">Proteasome</keyword>
<comment type="similarity">
    <text evidence="1">Belongs to the proteasome subunit S2 family.</text>
</comment>
<name>A0A5N5X1X6_9EURO</name>
<dbReference type="InterPro" id="IPR040892">
    <property type="entry name" value="RPN1_N"/>
</dbReference>
<gene>
    <name evidence="8" type="ORF">BDV29DRAFT_191307</name>
</gene>
<evidence type="ECO:0008006" key="10">
    <source>
        <dbReference type="Google" id="ProtNLM"/>
    </source>
</evidence>
<evidence type="ECO:0000256" key="3">
    <source>
        <dbReference type="ARBA" id="ARBA00022942"/>
    </source>
</evidence>
<reference evidence="8 9" key="1">
    <citation type="submission" date="2019-04" db="EMBL/GenBank/DDBJ databases">
        <title>Friends and foes A comparative genomics study of 23 Aspergillus species from section Flavi.</title>
        <authorList>
            <consortium name="DOE Joint Genome Institute"/>
            <person name="Kjaerbolling I."/>
            <person name="Vesth T."/>
            <person name="Frisvad J.C."/>
            <person name="Nybo J.L."/>
            <person name="Theobald S."/>
            <person name="Kildgaard S."/>
            <person name="Isbrandt T."/>
            <person name="Kuo A."/>
            <person name="Sato A."/>
            <person name="Lyhne E.K."/>
            <person name="Kogle M.E."/>
            <person name="Wiebenga A."/>
            <person name="Kun R.S."/>
            <person name="Lubbers R.J."/>
            <person name="Makela M.R."/>
            <person name="Barry K."/>
            <person name="Chovatia M."/>
            <person name="Clum A."/>
            <person name="Daum C."/>
            <person name="Haridas S."/>
            <person name="He G."/>
            <person name="LaButti K."/>
            <person name="Lipzen A."/>
            <person name="Mondo S."/>
            <person name="Riley R."/>
            <person name="Salamov A."/>
            <person name="Simmons B.A."/>
            <person name="Magnuson J.K."/>
            <person name="Henrissat B."/>
            <person name="Mortensen U.H."/>
            <person name="Larsen T.O."/>
            <person name="Devries R.P."/>
            <person name="Grigoriev I.V."/>
            <person name="Machida M."/>
            <person name="Baker S.E."/>
            <person name="Andersen M.R."/>
        </authorList>
    </citation>
    <scope>NUCLEOTIDE SEQUENCE [LARGE SCALE GENOMIC DNA]</scope>
    <source>
        <strain evidence="8 9">CBS 151.66</strain>
    </source>
</reference>
<keyword evidence="2" id="KW-0677">Repeat</keyword>
<dbReference type="GO" id="GO:0034515">
    <property type="term" value="C:proteasome storage granule"/>
    <property type="evidence" value="ECO:0007669"/>
    <property type="project" value="TreeGrafter"/>
</dbReference>
<keyword evidence="9" id="KW-1185">Reference proteome</keyword>
<dbReference type="GO" id="GO:0005634">
    <property type="term" value="C:nucleus"/>
    <property type="evidence" value="ECO:0007669"/>
    <property type="project" value="TreeGrafter"/>
</dbReference>
<dbReference type="PANTHER" id="PTHR10943:SF1">
    <property type="entry name" value="26S PROTEASOME NON-ATPASE REGULATORY SUBUNIT 2"/>
    <property type="match status" value="1"/>
</dbReference>
<dbReference type="GO" id="GO:0008540">
    <property type="term" value="C:proteasome regulatory particle, base subcomplex"/>
    <property type="evidence" value="ECO:0007669"/>
    <property type="project" value="TreeGrafter"/>
</dbReference>
<feature type="region of interest" description="Disordered" evidence="5">
    <location>
        <begin position="646"/>
        <end position="700"/>
    </location>
</feature>
<dbReference type="GO" id="GO:0043161">
    <property type="term" value="P:proteasome-mediated ubiquitin-dependent protein catabolic process"/>
    <property type="evidence" value="ECO:0007669"/>
    <property type="project" value="TreeGrafter"/>
</dbReference>
<evidence type="ECO:0000313" key="9">
    <source>
        <dbReference type="Proteomes" id="UP000326565"/>
    </source>
</evidence>
<dbReference type="Gene3D" id="1.25.10.10">
    <property type="entry name" value="Leucine-rich Repeat Variant"/>
    <property type="match status" value="1"/>
</dbReference>
<evidence type="ECO:0000259" key="7">
    <source>
        <dbReference type="Pfam" id="PF18051"/>
    </source>
</evidence>